<dbReference type="EMBL" id="NJHN03000007">
    <property type="protein sequence ID" value="KAH9426955.1"/>
    <property type="molecule type" value="Genomic_DNA"/>
</dbReference>
<evidence type="ECO:0000313" key="2">
    <source>
        <dbReference type="Proteomes" id="UP000887458"/>
    </source>
</evidence>
<reference evidence="1 2" key="2">
    <citation type="journal article" date="2022" name="Mol. Biol. Evol.">
        <title>Comparative Genomics Reveals Insights into the Divergent Evolution of Astigmatic Mites and Household Pest Adaptations.</title>
        <authorList>
            <person name="Xiong Q."/>
            <person name="Wan A.T."/>
            <person name="Liu X."/>
            <person name="Fung C.S."/>
            <person name="Xiao X."/>
            <person name="Malainual N."/>
            <person name="Hou J."/>
            <person name="Wang L."/>
            <person name="Wang M."/>
            <person name="Yang K.Y."/>
            <person name="Cui Y."/>
            <person name="Leung E.L."/>
            <person name="Nong W."/>
            <person name="Shin S.K."/>
            <person name="Au S.W."/>
            <person name="Jeong K.Y."/>
            <person name="Chew F.T."/>
            <person name="Hui J.H."/>
            <person name="Leung T.F."/>
            <person name="Tungtrongchitr A."/>
            <person name="Zhong N."/>
            <person name="Liu Z."/>
            <person name="Tsui S.K."/>
        </authorList>
    </citation>
    <scope>NUCLEOTIDE SEQUENCE [LARGE SCALE GENOMIC DNA]</scope>
    <source>
        <strain evidence="1">Derp</strain>
    </source>
</reference>
<proteinExistence type="predicted"/>
<name>A0ABQ8JX00_DERPT</name>
<sequence length="90" mass="9531">MGAATIVVADRFNVVDLDGTIVSFESGVCVVDDVSSNSGDCNFCLSIVSPNERQPENTDAARELSKIVRLGGQIGGFDRNVRDRRNGGIG</sequence>
<reference evidence="1 2" key="1">
    <citation type="journal article" date="2018" name="J. Allergy Clin. Immunol.">
        <title>High-quality assembly of Dermatophagoides pteronyssinus genome and transcriptome reveals a wide range of novel allergens.</title>
        <authorList>
            <person name="Liu X.Y."/>
            <person name="Yang K.Y."/>
            <person name="Wang M.Q."/>
            <person name="Kwok J.S."/>
            <person name="Zeng X."/>
            <person name="Yang Z."/>
            <person name="Xiao X.J."/>
            <person name="Lau C.P."/>
            <person name="Li Y."/>
            <person name="Huang Z.M."/>
            <person name="Ba J.G."/>
            <person name="Yim A.K."/>
            <person name="Ouyang C.Y."/>
            <person name="Ngai S.M."/>
            <person name="Chan T.F."/>
            <person name="Leung E.L."/>
            <person name="Liu L."/>
            <person name="Liu Z.G."/>
            <person name="Tsui S.K."/>
        </authorList>
    </citation>
    <scope>NUCLEOTIDE SEQUENCE [LARGE SCALE GENOMIC DNA]</scope>
    <source>
        <strain evidence="1">Derp</strain>
    </source>
</reference>
<evidence type="ECO:0000313" key="1">
    <source>
        <dbReference type="EMBL" id="KAH9426955.1"/>
    </source>
</evidence>
<keyword evidence="2" id="KW-1185">Reference proteome</keyword>
<organism evidence="1 2">
    <name type="scientific">Dermatophagoides pteronyssinus</name>
    <name type="common">European house dust mite</name>
    <dbReference type="NCBI Taxonomy" id="6956"/>
    <lineage>
        <taxon>Eukaryota</taxon>
        <taxon>Metazoa</taxon>
        <taxon>Ecdysozoa</taxon>
        <taxon>Arthropoda</taxon>
        <taxon>Chelicerata</taxon>
        <taxon>Arachnida</taxon>
        <taxon>Acari</taxon>
        <taxon>Acariformes</taxon>
        <taxon>Sarcoptiformes</taxon>
        <taxon>Astigmata</taxon>
        <taxon>Psoroptidia</taxon>
        <taxon>Analgoidea</taxon>
        <taxon>Pyroglyphidae</taxon>
        <taxon>Dermatophagoidinae</taxon>
        <taxon>Dermatophagoides</taxon>
    </lineage>
</organism>
<gene>
    <name evidence="1" type="ORF">DERP_011624</name>
</gene>
<accession>A0ABQ8JX00</accession>
<comment type="caution">
    <text evidence="1">The sequence shown here is derived from an EMBL/GenBank/DDBJ whole genome shotgun (WGS) entry which is preliminary data.</text>
</comment>
<protein>
    <submittedName>
        <fullName evidence="1">Uncharacterized protein</fullName>
    </submittedName>
</protein>
<dbReference type="Proteomes" id="UP000887458">
    <property type="component" value="Unassembled WGS sequence"/>
</dbReference>